<evidence type="ECO:0000313" key="4">
    <source>
        <dbReference type="EMBL" id="RMX50920.1"/>
    </source>
</evidence>
<feature type="region of interest" description="Disordered" evidence="1">
    <location>
        <begin position="710"/>
        <end position="739"/>
    </location>
</feature>
<feature type="region of interest" description="Disordered" evidence="1">
    <location>
        <begin position="2156"/>
        <end position="2579"/>
    </location>
</feature>
<feature type="compositionally biased region" description="Polar residues" evidence="1">
    <location>
        <begin position="2532"/>
        <end position="2541"/>
    </location>
</feature>
<organism evidence="4 5">
    <name type="scientific">Pocillopora damicornis</name>
    <name type="common">Cauliflower coral</name>
    <name type="synonym">Millepora damicornis</name>
    <dbReference type="NCBI Taxonomy" id="46731"/>
    <lineage>
        <taxon>Eukaryota</taxon>
        <taxon>Metazoa</taxon>
        <taxon>Cnidaria</taxon>
        <taxon>Anthozoa</taxon>
        <taxon>Hexacorallia</taxon>
        <taxon>Scleractinia</taxon>
        <taxon>Astrocoeniina</taxon>
        <taxon>Pocilloporidae</taxon>
        <taxon>Pocillopora</taxon>
    </lineage>
</organism>
<evidence type="ECO:0008006" key="6">
    <source>
        <dbReference type="Google" id="ProtNLM"/>
    </source>
</evidence>
<keyword evidence="2" id="KW-0812">Transmembrane</keyword>
<feature type="region of interest" description="Disordered" evidence="1">
    <location>
        <begin position="582"/>
        <end position="601"/>
    </location>
</feature>
<feature type="chain" id="PRO_5018159349" description="SEA domain-containing protein" evidence="3">
    <location>
        <begin position="24"/>
        <end position="2757"/>
    </location>
</feature>
<evidence type="ECO:0000256" key="2">
    <source>
        <dbReference type="SAM" id="Phobius"/>
    </source>
</evidence>
<feature type="compositionally biased region" description="Polar residues" evidence="1">
    <location>
        <begin position="1411"/>
        <end position="1427"/>
    </location>
</feature>
<keyword evidence="3" id="KW-0732">Signal</keyword>
<feature type="compositionally biased region" description="Basic and acidic residues" evidence="1">
    <location>
        <begin position="2396"/>
        <end position="2409"/>
    </location>
</feature>
<feature type="compositionally biased region" description="Polar residues" evidence="1">
    <location>
        <begin position="2223"/>
        <end position="2233"/>
    </location>
</feature>
<keyword evidence="2" id="KW-0472">Membrane</keyword>
<keyword evidence="2" id="KW-1133">Transmembrane helix</keyword>
<feature type="compositionally biased region" description="Low complexity" evidence="1">
    <location>
        <begin position="1204"/>
        <end position="1218"/>
    </location>
</feature>
<feature type="region of interest" description="Disordered" evidence="1">
    <location>
        <begin position="1411"/>
        <end position="1433"/>
    </location>
</feature>
<evidence type="ECO:0000313" key="5">
    <source>
        <dbReference type="Proteomes" id="UP000275408"/>
    </source>
</evidence>
<feature type="signal peptide" evidence="3">
    <location>
        <begin position="1"/>
        <end position="23"/>
    </location>
</feature>
<evidence type="ECO:0000256" key="1">
    <source>
        <dbReference type="SAM" id="MobiDB-lite"/>
    </source>
</evidence>
<keyword evidence="5" id="KW-1185">Reference proteome</keyword>
<dbReference type="Proteomes" id="UP000275408">
    <property type="component" value="Unassembled WGS sequence"/>
</dbReference>
<feature type="compositionally biased region" description="Polar residues" evidence="1">
    <location>
        <begin position="650"/>
        <end position="666"/>
    </location>
</feature>
<feature type="compositionally biased region" description="Low complexity" evidence="1">
    <location>
        <begin position="720"/>
        <end position="738"/>
    </location>
</feature>
<proteinExistence type="predicted"/>
<name>A0A3M6UB89_POCDA</name>
<feature type="region of interest" description="Disordered" evidence="1">
    <location>
        <begin position="1260"/>
        <end position="1284"/>
    </location>
</feature>
<protein>
    <recommendedName>
        <fullName evidence="6">SEA domain-containing protein</fullName>
    </recommendedName>
</protein>
<feature type="region of interest" description="Disordered" evidence="1">
    <location>
        <begin position="650"/>
        <end position="669"/>
    </location>
</feature>
<comment type="caution">
    <text evidence="4">The sequence shown here is derived from an EMBL/GenBank/DDBJ whole genome shotgun (WGS) entry which is preliminary data.</text>
</comment>
<feature type="compositionally biased region" description="Acidic residues" evidence="1">
    <location>
        <begin position="2210"/>
        <end position="2220"/>
    </location>
</feature>
<evidence type="ECO:0000256" key="3">
    <source>
        <dbReference type="SAM" id="SignalP"/>
    </source>
</evidence>
<feature type="compositionally biased region" description="Polar residues" evidence="1">
    <location>
        <begin position="1168"/>
        <end position="1185"/>
    </location>
</feature>
<dbReference type="OrthoDB" id="6022760at2759"/>
<reference evidence="4 5" key="1">
    <citation type="journal article" date="2018" name="Sci. Rep.">
        <title>Comparative analysis of the Pocillopora damicornis genome highlights role of immune system in coral evolution.</title>
        <authorList>
            <person name="Cunning R."/>
            <person name="Bay R.A."/>
            <person name="Gillette P."/>
            <person name="Baker A.C."/>
            <person name="Traylor-Knowles N."/>
        </authorList>
    </citation>
    <scope>NUCLEOTIDE SEQUENCE [LARGE SCALE GENOMIC DNA]</scope>
    <source>
        <strain evidence="4">RSMAS</strain>
        <tissue evidence="4">Whole animal</tissue>
    </source>
</reference>
<dbReference type="EMBL" id="RCHS01001881">
    <property type="protein sequence ID" value="RMX50920.1"/>
    <property type="molecule type" value="Genomic_DNA"/>
</dbReference>
<feature type="compositionally biased region" description="Basic and acidic residues" evidence="1">
    <location>
        <begin position="2176"/>
        <end position="2186"/>
    </location>
</feature>
<feature type="compositionally biased region" description="Acidic residues" evidence="1">
    <location>
        <begin position="2265"/>
        <end position="2281"/>
    </location>
</feature>
<gene>
    <name evidence="4" type="ORF">pdam_00017552</name>
</gene>
<feature type="region of interest" description="Disordered" evidence="1">
    <location>
        <begin position="1168"/>
        <end position="1218"/>
    </location>
</feature>
<sequence length="2757" mass="290759">MRMESLWMNFVLVIVFVTSKSYAASSNSGFVSSVLPSTSTSILYQSIQNITSGKIGGFTTTIKSSNSAYNVTTHGELPSSATSTTLSSSILRTETHTLQSSKSSSLNYTGIGAVMTTLSSNHYLGTPSLNGSSGRMVSDISETKITSSSSYLQQTSTLSNKSYSTIAASSVANLSNDISSTRTSLLPQMSSPIAKVIPSESHLSHTITTNNSSTGLPSQSIRESTTVSNLTETISPTTLSKSMVFNATQQSATTMGHGTTVTESVKSSVHAVNATLATTFPASNAAITATIQTQSIVVKSTQQTAAVSSSKLHALNQSVSDTLAMSPSRGVNQTSVLMSSKSFTVQTVPLLPSSVVLEGNLSLSTVQDKRSNSVLPKTVTSHSSSILLSSTGGFTSSSVASKDTTVQSSVIVLHNTSTVTFRQSSVSVVTTDGLSSSFTSFTSKSVPSVTLEASSSLAFSQNDTSQSKKQSAVFPTASVSLKKSSPKDEFVVTSYATPCYIYYVVEKTVLPVATSNNTAAPSTPTTPRITMEIGSPSKMQSGLPTVTLTHSSAMTTQVQTQASVSTDRVISSTWLVGVTTKSTERTSTKLPSDASPSDIGSIPTSTAGKIVNTVSLTLPSVVTVVKPNSTLKDIGTAMVASTPETEIVSTYSQSKPSKPGTSTASVSDLHVTPTANETLATEVTSSVSITPVVTSARISVPRNMSSTTVIRVSSNKTRATSSQTSSINSDISGDSSPSTAQSFNIFVSPSKSGTEGISINTSQHATLLLSKSGSSSTYMGSSSHRKVASSPSKIINITGSSDVLKKNATALTPLPSPTTSGNLQSVASNKTLSTNLNSTPVFIGSLAISSSQTETLLTKHLDLNLSVTTSASYAMGKVLSTETQVNVTSSLLSSIPPVAASSLSAVKDNKTVSTVVENIPSASEMPVPSHTSTNLEAPQSFVGIGGSIVGVKSGLIIFHATTSLQQGGVTLASGSTTQVPASLPVSLIEGTSSAGEQFLSSSSAILEASASILPGEKRRKKRAAGEFGFAASGNQSLSSLTLNHSVTATVASTTLHSGQADSIVLSSPMTSQTLLKANSSSQSAEGGITISSSSEMHLPSLTSSSVVAPQSFVGIGSVVGIKSAIIKFPTTTSSQLGEVTLASSSSTQVAARTSVSVVDVPVPMSVTRSSVQPQSVSLGNSSNLVGASHSLPPENSTSTVPTLAASPSSSHSSYQESAVNGTSVPTSVLISPSSATNSFYLSPSEPGNNIGSHSVMATRSLSSVPELPSKSSPGAMESSLPRSVTTEPTMGALISSTFVYNGTLPPTSSLDLKISSSAILVNTSSMEGHSFTSVSSIVQNVSASVAISLTVTDFVKSSQTLSSDFKSSSTASIVERTSSLISTFDVDKTFSSTYTSDIRTSSAAAGVSQPSSLASLRRSPTQQPSNASVTFSSTSMVGSSSVTVASSVSNVPKNVTVSSFSSQSPSSIPFPSETVGVISSSVMSPAPTSVMKSSAVVSPSMTITTNSRVYKPPLVTISSLGMCYVVYTTRIVQPTLVTTQSFTVSSTATVNANFTSGFLANATASHLSTPVSLNVSTSVVVRPTLQVNFTSTEFSRMDLPTTMFSNFTLKPSSTSTVVYGNSSVLSIKTTTSRAVSTVIKSSSVSETLNVSQSVSKGTIHVISVEKTAIPTSSFQSMSPSVVGTDVLSSTGLSSSTPPPTTQHLSPTAAASQVVSSSVAVPTPQPLDPSLLVETIVKVPNDRDIQSPEFKSELEVNLAKAYSFALVTTRRQRRATPEINIDNMERVNNGEVVNVTFFVSQDDRKVPASEAVQAYQRLTKAELGNFINFEVVNMPEALVVLPTTSPPSYILVSLIIASSASENISAPANKKKLEDNLAAYYGKQKQLATPVTATIKTIIHEPNNIVYLEFYISVDGTPVNATDVVETFKVPHVNLLNTDLEVEVLVQVYIPDSLTATEADHVIIGVSVSESVDLTSASFRSDLASKLATVYQNAKGKISSRRKKRSGSTSATIKDAVRKTDSQASEVDVTFFMFDSGKVVNSSYVVSVMNRLSTSQMTSLTRPYAILTAPRQAVVPTTEIPPTVASLPIKWWIIPAVICSVLLIIIIVGLIWCRWKKGAPTSKVDPHRVEMLEKDKRRPVHGFDVARYTEPGVSTGMKTTAFMARSPTSGTDDEEAEAKSTRRETSLRRKVPKRPIQKLPVREKMQTNPAFEEEEEEEGEESPVSVTPTGSTEALTKGKTSAKPPPFSREHPPAQPQRPVERSELDSEEDSQLSEEESESEPESVAPPEKPSHSPGQIPTVAVMSEASGPPRYPPVRFRSSVHPAPSLPPLDPKQKSLVGVKVEPPSEDDSLRGRRKGKGKRKELEQRAAWERQKNKQRLRERKRNDSRSPGNAVVSERRAWDRAQHDIDDALGDDDAERVITGKKRKPRRKRPPSSSVATDEEGVPHLKSYRKLKSPKTASSSSTRDRDKKRGNSVDSASNPSSEEESEIDMNETRRRMHAMLDDAFSLLGPQSAKKPEKIPEGHPSHPAPHSTQVYSSTPARPAVIPRYTGGQPALPEPPPAHGRATEPTPGQRKRVQPTMPGYPVGMPQAPLGMPGYPGRPPVRPVVTRDPIVVWDPADRQRILNQRAPPPTYAYTDPSGQNVYITPVQQQRSDMGGLVWSPYAAEDSMDALYPDLAQASYPGALGTSPPKDTSFLSHLQGMPPHDTVLNMSANGTFNQRESTLGQSPQPLIKSIKDELFRLSQGASRKTPITEL</sequence>
<feature type="compositionally biased region" description="Basic residues" evidence="1">
    <location>
        <begin position="2422"/>
        <end position="2433"/>
    </location>
</feature>
<feature type="compositionally biased region" description="Basic and acidic residues" evidence="1">
    <location>
        <begin position="2516"/>
        <end position="2526"/>
    </location>
</feature>
<feature type="compositionally biased region" description="Basic and acidic residues" evidence="1">
    <location>
        <begin position="2465"/>
        <end position="2474"/>
    </location>
</feature>
<feature type="compositionally biased region" description="Basic and acidic residues" evidence="1">
    <location>
        <begin position="2362"/>
        <end position="2374"/>
    </location>
</feature>
<accession>A0A3M6UB89</accession>
<feature type="compositionally biased region" description="Polar residues" evidence="1">
    <location>
        <begin position="710"/>
        <end position="719"/>
    </location>
</feature>
<feature type="transmembrane region" description="Helical" evidence="2">
    <location>
        <begin position="2090"/>
        <end position="2112"/>
    </location>
</feature>